<keyword evidence="2" id="KW-0812">Transmembrane</keyword>
<evidence type="ECO:0000256" key="1">
    <source>
        <dbReference type="SAM" id="MobiDB-lite"/>
    </source>
</evidence>
<dbReference type="Pfam" id="PF08448">
    <property type="entry name" value="PAS_4"/>
    <property type="match status" value="1"/>
</dbReference>
<keyword evidence="6" id="KW-1185">Reference proteome</keyword>
<gene>
    <name evidence="5" type="ORF">SAMN05192586_10375</name>
</gene>
<organism evidence="5 6">
    <name type="scientific">Desulfovibrio legallii</name>
    <dbReference type="NCBI Taxonomy" id="571438"/>
    <lineage>
        <taxon>Bacteria</taxon>
        <taxon>Pseudomonadati</taxon>
        <taxon>Thermodesulfobacteriota</taxon>
        <taxon>Desulfovibrionia</taxon>
        <taxon>Desulfovibrionales</taxon>
        <taxon>Desulfovibrionaceae</taxon>
        <taxon>Desulfovibrio</taxon>
    </lineage>
</organism>
<dbReference type="SMART" id="SM00091">
    <property type="entry name" value="PAS"/>
    <property type="match status" value="1"/>
</dbReference>
<dbReference type="EMBL" id="FNBX01000003">
    <property type="protein sequence ID" value="SDF26268.1"/>
    <property type="molecule type" value="Genomic_DNA"/>
</dbReference>
<evidence type="ECO:0000259" key="4">
    <source>
        <dbReference type="PROSITE" id="PS51832"/>
    </source>
</evidence>
<dbReference type="InterPro" id="IPR000014">
    <property type="entry name" value="PAS"/>
</dbReference>
<dbReference type="AlphaFoldDB" id="A0A1G7JMT7"/>
<dbReference type="Gene3D" id="3.30.450.20">
    <property type="entry name" value="PAS domain"/>
    <property type="match status" value="1"/>
</dbReference>
<evidence type="ECO:0000313" key="6">
    <source>
        <dbReference type="Proteomes" id="UP000199355"/>
    </source>
</evidence>
<keyword evidence="2" id="KW-1133">Transmembrane helix</keyword>
<feature type="region of interest" description="Disordered" evidence="1">
    <location>
        <begin position="691"/>
        <end position="710"/>
    </location>
</feature>
<dbReference type="InterPro" id="IPR037522">
    <property type="entry name" value="HD_GYP_dom"/>
</dbReference>
<accession>A0A1G7JMT7</accession>
<feature type="domain" description="HD-GYP" evidence="4">
    <location>
        <begin position="499"/>
        <end position="692"/>
    </location>
</feature>
<dbReference type="Gene3D" id="1.10.3210.10">
    <property type="entry name" value="Hypothetical protein af1432"/>
    <property type="match status" value="1"/>
</dbReference>
<dbReference type="OrthoDB" id="9176789at2"/>
<dbReference type="InterPro" id="IPR052020">
    <property type="entry name" value="Cyclic_di-GMP/3'3'-cGAMP_PDE"/>
</dbReference>
<proteinExistence type="predicted"/>
<sequence>MRTELSATKVPDRYRLKKMAVALAGLFLLLVTASVAYVLCSLQLRNVTQEILAGQRDTQQAWVDKSLEAVRAWEANLLEQIRFVSAAEIFRLYAVDVGALSPASVAALDAPDAARSDDAAVAGLAEQKEYLWDLLRDTARGRQWAAARIVGPQGQNLVADADAPELGAAQWALAQSAMEQRAVRYGPVRPLGGGLVMDVAAPLYEVLGQGGKNRAVAALLVSVPMDGPLAAFLTVGPEQQRLFAPLLLQLGAEGPEALAVEAGAVRLEPLREAPAPAPSVLLRRPGALGAGPVYAVESALPDLGWRIVAEAPAAGVEGLLLQQKKQIYGLGILGSLGAALLLAFVWAMLVSRAHRATARHFKGLYVLIQRQKALLDSVNASLQAGLLLVDGQGRALMCNPAFARMLGRTEDEVTDSLLTALLPDPVAQSLLRKAQGVDKEDAAGSLEITLGEGAAARLYRVTLFPFAEQDEQKGGGQAPNSCVGIFQDITEFRRRAEAERARQASSMAALIRAVESVDPNLVGHSQKMERLVQALTPRLGLSERAGETLRMASLVSQVGRLFVPRDLLTKTGRLNPEEQQQVMRAPEYAYQVLRDLRFDLPVPEAVYAMGERMDGSGHPRGLQGAAIDANGRILAVVNAFCAMTSSRSYRVGMSPEEAVRQLRADQGFDQTVVEALADLPTETLQAALRAAPGRAPAPMQAAGPEASGGA</sequence>
<feature type="transmembrane region" description="Helical" evidence="2">
    <location>
        <begin position="327"/>
        <end position="349"/>
    </location>
</feature>
<reference evidence="6" key="1">
    <citation type="submission" date="2016-10" db="EMBL/GenBank/DDBJ databases">
        <authorList>
            <person name="Varghese N."/>
            <person name="Submissions S."/>
        </authorList>
    </citation>
    <scope>NUCLEOTIDE SEQUENCE [LARGE SCALE GENOMIC DNA]</scope>
    <source>
        <strain evidence="6">KHC7</strain>
    </source>
</reference>
<dbReference type="InterPro" id="IPR013656">
    <property type="entry name" value="PAS_4"/>
</dbReference>
<dbReference type="Proteomes" id="UP000199355">
    <property type="component" value="Unassembled WGS sequence"/>
</dbReference>
<keyword evidence="2" id="KW-0472">Membrane</keyword>
<dbReference type="PROSITE" id="PS51832">
    <property type="entry name" value="HD_GYP"/>
    <property type="match status" value="1"/>
</dbReference>
<dbReference type="STRING" id="571438.SAMN05192586_10375"/>
<evidence type="ECO:0000256" key="2">
    <source>
        <dbReference type="SAM" id="Phobius"/>
    </source>
</evidence>
<dbReference type="SUPFAM" id="SSF109604">
    <property type="entry name" value="HD-domain/PDEase-like"/>
    <property type="match status" value="1"/>
</dbReference>
<evidence type="ECO:0000259" key="3">
    <source>
        <dbReference type="PROSITE" id="PS50112"/>
    </source>
</evidence>
<dbReference type="PANTHER" id="PTHR45228">
    <property type="entry name" value="CYCLIC DI-GMP PHOSPHODIESTERASE TM_0186-RELATED"/>
    <property type="match status" value="1"/>
</dbReference>
<protein>
    <submittedName>
        <fullName evidence="5">HD-GYP domain, c-di-GMP phosphodiesterase class II (Or its inactivated variant)</fullName>
    </submittedName>
</protein>
<dbReference type="SUPFAM" id="SSF55785">
    <property type="entry name" value="PYP-like sensor domain (PAS domain)"/>
    <property type="match status" value="1"/>
</dbReference>
<dbReference type="Pfam" id="PF13487">
    <property type="entry name" value="HD_5"/>
    <property type="match status" value="1"/>
</dbReference>
<dbReference type="CDD" id="cd00130">
    <property type="entry name" value="PAS"/>
    <property type="match status" value="1"/>
</dbReference>
<feature type="compositionally biased region" description="Low complexity" evidence="1">
    <location>
        <begin position="691"/>
        <end position="704"/>
    </location>
</feature>
<dbReference type="RefSeq" id="WP_092152835.1">
    <property type="nucleotide sequence ID" value="NZ_FNBX01000003.1"/>
</dbReference>
<feature type="domain" description="PAS" evidence="3">
    <location>
        <begin position="370"/>
        <end position="413"/>
    </location>
</feature>
<dbReference type="InterPro" id="IPR035965">
    <property type="entry name" value="PAS-like_dom_sf"/>
</dbReference>
<dbReference type="PROSITE" id="PS50112">
    <property type="entry name" value="PAS"/>
    <property type="match status" value="1"/>
</dbReference>
<evidence type="ECO:0000313" key="5">
    <source>
        <dbReference type="EMBL" id="SDF26268.1"/>
    </source>
</evidence>
<name>A0A1G7JMT7_9BACT</name>